<dbReference type="EC" id="3.1.1.74" evidence="3 10"/>
<organism evidence="11 12">
    <name type="scientific">Oculimacula yallundae</name>
    <dbReference type="NCBI Taxonomy" id="86028"/>
    <lineage>
        <taxon>Eukaryota</taxon>
        <taxon>Fungi</taxon>
        <taxon>Dikarya</taxon>
        <taxon>Ascomycota</taxon>
        <taxon>Pezizomycotina</taxon>
        <taxon>Leotiomycetes</taxon>
        <taxon>Helotiales</taxon>
        <taxon>Ploettnerulaceae</taxon>
        <taxon>Oculimacula</taxon>
    </lineage>
</organism>
<evidence type="ECO:0000256" key="7">
    <source>
        <dbReference type="ARBA" id="ARBA00022801"/>
    </source>
</evidence>
<dbReference type="InterPro" id="IPR043579">
    <property type="entry name" value="CUTINASE_2"/>
</dbReference>
<protein>
    <recommendedName>
        <fullName evidence="3 10">Cutinase</fullName>
        <ecNumber evidence="3 10">3.1.1.74</ecNumber>
    </recommendedName>
</protein>
<dbReference type="PANTHER" id="PTHR48250:SF1">
    <property type="entry name" value="CUTINASE"/>
    <property type="match status" value="1"/>
</dbReference>
<dbReference type="EMBL" id="JAZHXI010000001">
    <property type="protein sequence ID" value="KAL2076206.1"/>
    <property type="molecule type" value="Genomic_DNA"/>
</dbReference>
<evidence type="ECO:0000256" key="4">
    <source>
        <dbReference type="ARBA" id="ARBA00022487"/>
    </source>
</evidence>
<comment type="subcellular location">
    <subcellularLocation>
        <location evidence="1 10">Secreted</location>
    </subcellularLocation>
</comment>
<dbReference type="SUPFAM" id="SSF53474">
    <property type="entry name" value="alpha/beta-Hydrolases"/>
    <property type="match status" value="1"/>
</dbReference>
<evidence type="ECO:0000313" key="11">
    <source>
        <dbReference type="EMBL" id="KAL2076206.1"/>
    </source>
</evidence>
<accession>A0ABR4D356</accession>
<evidence type="ECO:0000256" key="6">
    <source>
        <dbReference type="ARBA" id="ARBA00022729"/>
    </source>
</evidence>
<name>A0ABR4D356_9HELO</name>
<reference evidence="11 12" key="1">
    <citation type="journal article" date="2024" name="Commun. Biol.">
        <title>Comparative genomic analysis of thermophilic fungi reveals convergent evolutionary adaptations and gene losses.</title>
        <authorList>
            <person name="Steindorff A.S."/>
            <person name="Aguilar-Pontes M.V."/>
            <person name="Robinson A.J."/>
            <person name="Andreopoulos B."/>
            <person name="LaButti K."/>
            <person name="Kuo A."/>
            <person name="Mondo S."/>
            <person name="Riley R."/>
            <person name="Otillar R."/>
            <person name="Haridas S."/>
            <person name="Lipzen A."/>
            <person name="Grimwood J."/>
            <person name="Schmutz J."/>
            <person name="Clum A."/>
            <person name="Reid I.D."/>
            <person name="Moisan M.C."/>
            <person name="Butler G."/>
            <person name="Nguyen T.T.M."/>
            <person name="Dewar K."/>
            <person name="Conant G."/>
            <person name="Drula E."/>
            <person name="Henrissat B."/>
            <person name="Hansel C."/>
            <person name="Singer S."/>
            <person name="Hutchinson M.I."/>
            <person name="de Vries R.P."/>
            <person name="Natvig D.O."/>
            <person name="Powell A.J."/>
            <person name="Tsang A."/>
            <person name="Grigoriev I.V."/>
        </authorList>
    </citation>
    <scope>NUCLEOTIDE SEQUENCE [LARGE SCALE GENOMIC DNA]</scope>
    <source>
        <strain evidence="11 12">CBS 494.80</strain>
    </source>
</reference>
<comment type="similarity">
    <text evidence="2 10">Belongs to the cutinase family.</text>
</comment>
<dbReference type="PROSITE" id="PS00155">
    <property type="entry name" value="CUTINASE_1"/>
    <property type="match status" value="1"/>
</dbReference>
<evidence type="ECO:0000256" key="1">
    <source>
        <dbReference type="ARBA" id="ARBA00004613"/>
    </source>
</evidence>
<gene>
    <name evidence="11" type="ORF">VTL71DRAFT_1149</name>
</gene>
<dbReference type="Gene3D" id="3.40.50.1820">
    <property type="entry name" value="alpha/beta hydrolase"/>
    <property type="match status" value="1"/>
</dbReference>
<feature type="chain" id="PRO_5045001305" description="Cutinase" evidence="10">
    <location>
        <begin position="24"/>
        <end position="265"/>
    </location>
</feature>
<comment type="function">
    <text evidence="10">Catalyzes the hydrolysis of complex carboxylic polyesters found in the cell wall of plants. Degrades cutin, a macromolecule that forms the structure of the plant cuticle.</text>
</comment>
<sequence>MRFSASLLLLALPLALAAPAASAAPKASGAVKAAAKASGAAAPKASGGAAKASGAAMAKASGAAKAPAAGGGAPANNNLASASTQNGLSAGNCKAMTVIFARGTTEQGNVGTLSGPPMFDALSKMVGPNNLAVQGVDYAADIPGFLAGGDAKGSAKMAQLVTQAMTDCPDTQVVMSGYSQGGQVCHKAAAMLPPAMASKVSSVVIFGDPMNGKPVAGVSAAKTKVICHQGDNICAGGSQILQPHLTYSMNAGEAAQFAASAAGMA</sequence>
<evidence type="ECO:0000256" key="3">
    <source>
        <dbReference type="ARBA" id="ARBA00013095"/>
    </source>
</evidence>
<dbReference type="SMART" id="SM01110">
    <property type="entry name" value="Cutinase"/>
    <property type="match status" value="1"/>
</dbReference>
<evidence type="ECO:0000256" key="9">
    <source>
        <dbReference type="ARBA" id="ARBA00034045"/>
    </source>
</evidence>
<evidence type="ECO:0000256" key="2">
    <source>
        <dbReference type="ARBA" id="ARBA00007534"/>
    </source>
</evidence>
<comment type="catalytic activity">
    <reaction evidence="9 10">
        <text>cutin + H2O = cutin monomers.</text>
        <dbReference type="EC" id="3.1.1.74"/>
    </reaction>
</comment>
<dbReference type="PANTHER" id="PTHR48250">
    <property type="entry name" value="CUTINASE 2-RELATED"/>
    <property type="match status" value="1"/>
</dbReference>
<keyword evidence="6 10" id="KW-0732">Signal</keyword>
<dbReference type="InterPro" id="IPR043580">
    <property type="entry name" value="CUTINASE_1"/>
</dbReference>
<evidence type="ECO:0000256" key="10">
    <source>
        <dbReference type="RuleBase" id="RU361263"/>
    </source>
</evidence>
<keyword evidence="12" id="KW-1185">Reference proteome</keyword>
<dbReference type="PRINTS" id="PR00129">
    <property type="entry name" value="CUTINASE"/>
</dbReference>
<dbReference type="Pfam" id="PF01083">
    <property type="entry name" value="Cutinase"/>
    <property type="match status" value="1"/>
</dbReference>
<keyword evidence="7 10" id="KW-0378">Hydrolase</keyword>
<evidence type="ECO:0000256" key="5">
    <source>
        <dbReference type="ARBA" id="ARBA00022525"/>
    </source>
</evidence>
<dbReference type="InterPro" id="IPR000675">
    <property type="entry name" value="Cutinase/axe"/>
</dbReference>
<comment type="caution">
    <text evidence="11">The sequence shown here is derived from an EMBL/GenBank/DDBJ whole genome shotgun (WGS) entry which is preliminary data.</text>
</comment>
<keyword evidence="4 10" id="KW-0719">Serine esterase</keyword>
<keyword evidence="8" id="KW-1015">Disulfide bond</keyword>
<evidence type="ECO:0000313" key="12">
    <source>
        <dbReference type="Proteomes" id="UP001595075"/>
    </source>
</evidence>
<dbReference type="Proteomes" id="UP001595075">
    <property type="component" value="Unassembled WGS sequence"/>
</dbReference>
<evidence type="ECO:0000256" key="8">
    <source>
        <dbReference type="ARBA" id="ARBA00023157"/>
    </source>
</evidence>
<dbReference type="InterPro" id="IPR011150">
    <property type="entry name" value="Cutinase_monf"/>
</dbReference>
<dbReference type="InterPro" id="IPR029058">
    <property type="entry name" value="AB_hydrolase_fold"/>
</dbReference>
<keyword evidence="5 10" id="KW-0964">Secreted</keyword>
<dbReference type="PROSITE" id="PS00931">
    <property type="entry name" value="CUTINASE_2"/>
    <property type="match status" value="1"/>
</dbReference>
<feature type="signal peptide" evidence="10">
    <location>
        <begin position="1"/>
        <end position="23"/>
    </location>
</feature>
<proteinExistence type="inferred from homology"/>